<comment type="pathway">
    <text evidence="1 8">Cofactor biosynthesis; (R)-pantothenate biosynthesis; (R)-pantothenate from (R)-pantoate and beta-alanine: step 1/1.</text>
</comment>
<comment type="caution">
    <text evidence="9">The sequence shown here is derived from an EMBL/GenBank/DDBJ whole genome shotgun (WGS) entry which is preliminary data.</text>
</comment>
<reference evidence="9 10" key="1">
    <citation type="submission" date="2023-03" db="EMBL/GenBank/DDBJ databases">
        <title>Paludisphaera mucosa sp. nov. a novel planctomycete from northern fen.</title>
        <authorList>
            <person name="Ivanova A."/>
        </authorList>
    </citation>
    <scope>NUCLEOTIDE SEQUENCE [LARGE SCALE GENOMIC DNA]</scope>
    <source>
        <strain evidence="9 10">Pla2</strain>
    </source>
</reference>
<dbReference type="HAMAP" id="MF_00158">
    <property type="entry name" value="PanC"/>
    <property type="match status" value="1"/>
</dbReference>
<keyword evidence="5 8" id="KW-0547">Nucleotide-binding</keyword>
<evidence type="ECO:0000256" key="2">
    <source>
        <dbReference type="ARBA" id="ARBA00009256"/>
    </source>
</evidence>
<evidence type="ECO:0000256" key="3">
    <source>
        <dbReference type="ARBA" id="ARBA00022598"/>
    </source>
</evidence>
<feature type="binding site" evidence="8">
    <location>
        <position position="155"/>
    </location>
    <ligand>
        <name>(R)-pantoate</name>
        <dbReference type="ChEBI" id="CHEBI:15980"/>
    </ligand>
</feature>
<dbReference type="EC" id="6.3.2.1" evidence="8"/>
<keyword evidence="6 8" id="KW-0067">ATP-binding</keyword>
<evidence type="ECO:0000256" key="6">
    <source>
        <dbReference type="ARBA" id="ARBA00022840"/>
    </source>
</evidence>
<evidence type="ECO:0000256" key="5">
    <source>
        <dbReference type="ARBA" id="ARBA00022741"/>
    </source>
</evidence>
<gene>
    <name evidence="8 9" type="primary">panC</name>
    <name evidence="9" type="ORF">PZE19_06705</name>
</gene>
<accession>A0ABT6F7E7</accession>
<dbReference type="RefSeq" id="WP_277859800.1">
    <property type="nucleotide sequence ID" value="NZ_JARRAG010000001.1"/>
</dbReference>
<feature type="binding site" evidence="8">
    <location>
        <position position="61"/>
    </location>
    <ligand>
        <name>(R)-pantoate</name>
        <dbReference type="ChEBI" id="CHEBI:15980"/>
    </ligand>
</feature>
<dbReference type="CDD" id="cd00560">
    <property type="entry name" value="PanC"/>
    <property type="match status" value="1"/>
</dbReference>
<organism evidence="9 10">
    <name type="scientific">Paludisphaera mucosa</name>
    <dbReference type="NCBI Taxonomy" id="3030827"/>
    <lineage>
        <taxon>Bacteria</taxon>
        <taxon>Pseudomonadati</taxon>
        <taxon>Planctomycetota</taxon>
        <taxon>Planctomycetia</taxon>
        <taxon>Isosphaerales</taxon>
        <taxon>Isosphaeraceae</taxon>
        <taxon>Paludisphaera</taxon>
    </lineage>
</organism>
<name>A0ABT6F7E7_9BACT</name>
<comment type="similarity">
    <text evidence="2 8">Belongs to the pantothenate synthetase family.</text>
</comment>
<feature type="active site" description="Proton donor" evidence="8">
    <location>
        <position position="37"/>
    </location>
</feature>
<feature type="binding site" evidence="8">
    <location>
        <position position="178"/>
    </location>
    <ligand>
        <name>ATP</name>
        <dbReference type="ChEBI" id="CHEBI:30616"/>
    </ligand>
</feature>
<comment type="miscellaneous">
    <text evidence="8">The reaction proceeds by a bi uni uni bi ping pong mechanism.</text>
</comment>
<dbReference type="InterPro" id="IPR003721">
    <property type="entry name" value="Pantoate_ligase"/>
</dbReference>
<evidence type="ECO:0000256" key="7">
    <source>
        <dbReference type="ARBA" id="ARBA00048258"/>
    </source>
</evidence>
<keyword evidence="4 8" id="KW-0566">Pantothenate biosynthesis</keyword>
<dbReference type="InterPro" id="IPR042176">
    <property type="entry name" value="Pantoate_ligase_C"/>
</dbReference>
<dbReference type="Proteomes" id="UP001216907">
    <property type="component" value="Unassembled WGS sequence"/>
</dbReference>
<keyword evidence="10" id="KW-1185">Reference proteome</keyword>
<proteinExistence type="inferred from homology"/>
<feature type="binding site" evidence="8">
    <location>
        <position position="61"/>
    </location>
    <ligand>
        <name>beta-alanine</name>
        <dbReference type="ChEBI" id="CHEBI:57966"/>
    </ligand>
</feature>
<dbReference type="Gene3D" id="3.30.1300.10">
    <property type="entry name" value="Pantoate-beta-alanine ligase, C-terminal domain"/>
    <property type="match status" value="1"/>
</dbReference>
<dbReference type="GO" id="GO:0016874">
    <property type="term" value="F:ligase activity"/>
    <property type="evidence" value="ECO:0007669"/>
    <property type="project" value="UniProtKB-KW"/>
</dbReference>
<comment type="catalytic activity">
    <reaction evidence="7 8">
        <text>(R)-pantoate + beta-alanine + ATP = (R)-pantothenate + AMP + diphosphate + H(+)</text>
        <dbReference type="Rhea" id="RHEA:10912"/>
        <dbReference type="ChEBI" id="CHEBI:15378"/>
        <dbReference type="ChEBI" id="CHEBI:15980"/>
        <dbReference type="ChEBI" id="CHEBI:29032"/>
        <dbReference type="ChEBI" id="CHEBI:30616"/>
        <dbReference type="ChEBI" id="CHEBI:33019"/>
        <dbReference type="ChEBI" id="CHEBI:57966"/>
        <dbReference type="ChEBI" id="CHEBI:456215"/>
        <dbReference type="EC" id="6.3.2.1"/>
    </reaction>
</comment>
<keyword evidence="3 8" id="KW-0436">Ligase</keyword>
<evidence type="ECO:0000313" key="9">
    <source>
        <dbReference type="EMBL" id="MDG3003449.1"/>
    </source>
</evidence>
<dbReference type="PANTHER" id="PTHR21299:SF1">
    <property type="entry name" value="PANTOATE--BETA-ALANINE LIGASE"/>
    <property type="match status" value="1"/>
</dbReference>
<comment type="function">
    <text evidence="8">Catalyzes the condensation of pantoate with beta-alanine in an ATP-dependent reaction via a pantoyl-adenylate intermediate.</text>
</comment>
<evidence type="ECO:0000313" key="10">
    <source>
        <dbReference type="Proteomes" id="UP001216907"/>
    </source>
</evidence>
<dbReference type="Pfam" id="PF02569">
    <property type="entry name" value="Pantoate_ligase"/>
    <property type="match status" value="1"/>
</dbReference>
<dbReference type="PANTHER" id="PTHR21299">
    <property type="entry name" value="CYTIDYLATE KINASE/PANTOATE-BETA-ALANINE LIGASE"/>
    <property type="match status" value="1"/>
</dbReference>
<feature type="binding site" evidence="8">
    <location>
        <begin position="30"/>
        <end position="37"/>
    </location>
    <ligand>
        <name>ATP</name>
        <dbReference type="ChEBI" id="CHEBI:30616"/>
    </ligand>
</feature>
<feature type="binding site" evidence="8">
    <location>
        <begin position="186"/>
        <end position="189"/>
    </location>
    <ligand>
        <name>ATP</name>
        <dbReference type="ChEBI" id="CHEBI:30616"/>
    </ligand>
</feature>
<dbReference type="EMBL" id="JARRAG010000001">
    <property type="protein sequence ID" value="MDG3003449.1"/>
    <property type="molecule type" value="Genomic_DNA"/>
</dbReference>
<feature type="binding site" evidence="8">
    <location>
        <begin position="149"/>
        <end position="152"/>
    </location>
    <ligand>
        <name>ATP</name>
        <dbReference type="ChEBI" id="CHEBI:30616"/>
    </ligand>
</feature>
<dbReference type="SUPFAM" id="SSF52374">
    <property type="entry name" value="Nucleotidylyl transferase"/>
    <property type="match status" value="1"/>
</dbReference>
<evidence type="ECO:0000256" key="4">
    <source>
        <dbReference type="ARBA" id="ARBA00022655"/>
    </source>
</evidence>
<evidence type="ECO:0000256" key="1">
    <source>
        <dbReference type="ARBA" id="ARBA00004990"/>
    </source>
</evidence>
<dbReference type="NCBIfam" id="TIGR00018">
    <property type="entry name" value="panC"/>
    <property type="match status" value="1"/>
</dbReference>
<comment type="subcellular location">
    <subcellularLocation>
        <location evidence="8">Cytoplasm</location>
    </subcellularLocation>
</comment>
<evidence type="ECO:0000256" key="8">
    <source>
        <dbReference type="HAMAP-Rule" id="MF_00158"/>
    </source>
</evidence>
<comment type="subunit">
    <text evidence="8">Homodimer.</text>
</comment>
<sequence length="285" mass="31338">MQVATTIASARMAVEQARGERRRIGLVPTMGALHRGHVALMEESRRLADFTAVSIFVNLAQFGPGEDYDRYPRVLEEDLRACEAAGVDLVFKPSAQEMYPRGVPAATFVEVPGLSHVLEGEIRPTHFRGVATVVLALFEIIRPDVAIFGQKDYQQQALLRRMAADLHLPIEIVTHPIVREADGLALSSRNIYLDADQRRGSLALSRALDAARKAVAGGETDANRVRQILRSPIESELAAALDYVEVVDAETLEKLDRIEPGRPAVALLAARFGETRLIDNARLTE</sequence>
<protein>
    <recommendedName>
        <fullName evidence="8">Pantothenate synthetase</fullName>
        <shortName evidence="8">PS</shortName>
        <ecNumber evidence="8">6.3.2.1</ecNumber>
    </recommendedName>
    <alternativeName>
        <fullName evidence="8">Pantoate--beta-alanine ligase</fullName>
    </alternativeName>
    <alternativeName>
        <fullName evidence="8">Pantoate-activating enzyme</fullName>
    </alternativeName>
</protein>
<keyword evidence="8" id="KW-0963">Cytoplasm</keyword>
<dbReference type="Gene3D" id="3.40.50.620">
    <property type="entry name" value="HUPs"/>
    <property type="match status" value="1"/>
</dbReference>
<dbReference type="InterPro" id="IPR014729">
    <property type="entry name" value="Rossmann-like_a/b/a_fold"/>
</dbReference>